<feature type="domain" description="K Homology" evidence="8">
    <location>
        <begin position="371"/>
        <end position="436"/>
    </location>
</feature>
<dbReference type="CDD" id="cd22409">
    <property type="entry name" value="KH-I_Vigilin_rpt5"/>
    <property type="match status" value="1"/>
</dbReference>
<comment type="caution">
    <text evidence="9">The sequence shown here is derived from an EMBL/GenBank/DDBJ whole genome shotgun (WGS) entry which is preliminary data.</text>
</comment>
<evidence type="ECO:0000256" key="7">
    <source>
        <dbReference type="SAM" id="MobiDB-lite"/>
    </source>
</evidence>
<dbReference type="PROSITE" id="PS50084">
    <property type="entry name" value="KH_TYPE_1"/>
    <property type="match status" value="14"/>
</dbReference>
<evidence type="ECO:0000256" key="2">
    <source>
        <dbReference type="ARBA" id="ARBA00022490"/>
    </source>
</evidence>
<feature type="domain" description="K Homology" evidence="8">
    <location>
        <begin position="512"/>
        <end position="581"/>
    </location>
</feature>
<feature type="domain" description="K Homology" evidence="8">
    <location>
        <begin position="586"/>
        <end position="654"/>
    </location>
</feature>
<feature type="domain" description="K Homology" evidence="8">
    <location>
        <begin position="810"/>
        <end position="880"/>
    </location>
</feature>
<dbReference type="Pfam" id="PF00013">
    <property type="entry name" value="KH_1"/>
    <property type="match status" value="14"/>
</dbReference>
<dbReference type="CDD" id="cd22417">
    <property type="entry name" value="KH-I_Vigilin_rpt14"/>
    <property type="match status" value="1"/>
</dbReference>
<feature type="domain" description="K Homology" evidence="8">
    <location>
        <begin position="1048"/>
        <end position="1117"/>
    </location>
</feature>
<dbReference type="Pfam" id="PF24668">
    <property type="entry name" value="KH_Vigilin"/>
    <property type="match status" value="1"/>
</dbReference>
<dbReference type="CDD" id="cd22418">
    <property type="entry name" value="KH-I_Vigilin_rpt15"/>
    <property type="match status" value="1"/>
</dbReference>
<feature type="domain" description="K Homology" evidence="8">
    <location>
        <begin position="441"/>
        <end position="510"/>
    </location>
</feature>
<gene>
    <name evidence="9" type="ORF">RUM44_006657</name>
</gene>
<dbReference type="CDD" id="cd22405">
    <property type="entry name" value="KH-I_Vigilin_rpt1"/>
    <property type="match status" value="1"/>
</dbReference>
<evidence type="ECO:0000256" key="1">
    <source>
        <dbReference type="ARBA" id="ARBA00004496"/>
    </source>
</evidence>
<dbReference type="InterPro" id="IPR057778">
    <property type="entry name" value="KH_Vigilin_N"/>
</dbReference>
<feature type="domain" description="K Homology" evidence="8">
    <location>
        <begin position="1121"/>
        <end position="1190"/>
    </location>
</feature>
<name>A0ABR1AKF9_POLSC</name>
<feature type="coiled-coil region" evidence="6">
    <location>
        <begin position="713"/>
        <end position="740"/>
    </location>
</feature>
<feature type="domain" description="K Homology" evidence="8">
    <location>
        <begin position="884"/>
        <end position="969"/>
    </location>
</feature>
<organism evidence="9 10">
    <name type="scientific">Polyplax serrata</name>
    <name type="common">Common mouse louse</name>
    <dbReference type="NCBI Taxonomy" id="468196"/>
    <lineage>
        <taxon>Eukaryota</taxon>
        <taxon>Metazoa</taxon>
        <taxon>Ecdysozoa</taxon>
        <taxon>Arthropoda</taxon>
        <taxon>Hexapoda</taxon>
        <taxon>Insecta</taxon>
        <taxon>Pterygota</taxon>
        <taxon>Neoptera</taxon>
        <taxon>Paraneoptera</taxon>
        <taxon>Psocodea</taxon>
        <taxon>Troctomorpha</taxon>
        <taxon>Phthiraptera</taxon>
        <taxon>Anoplura</taxon>
        <taxon>Polyplacidae</taxon>
        <taxon>Polyplax</taxon>
    </lineage>
</organism>
<dbReference type="InterPro" id="IPR004088">
    <property type="entry name" value="KH_dom_type_1"/>
</dbReference>
<protein>
    <recommendedName>
        <fullName evidence="8">K Homology domain-containing protein</fullName>
    </recommendedName>
</protein>
<dbReference type="Gene3D" id="3.30.1370.10">
    <property type="entry name" value="K Homology domain, type 1"/>
    <property type="match status" value="14"/>
</dbReference>
<dbReference type="CDD" id="cd22406">
    <property type="entry name" value="KH-I_Vigilin_rpt2"/>
    <property type="match status" value="1"/>
</dbReference>
<keyword evidence="2" id="KW-0963">Cytoplasm</keyword>
<feature type="domain" description="K Homology" evidence="8">
    <location>
        <begin position="663"/>
        <end position="732"/>
    </location>
</feature>
<feature type="domain" description="K Homology" evidence="8">
    <location>
        <begin position="229"/>
        <end position="297"/>
    </location>
</feature>
<dbReference type="SMART" id="SM00322">
    <property type="entry name" value="KH"/>
    <property type="match status" value="15"/>
</dbReference>
<keyword evidence="3" id="KW-0677">Repeat</keyword>
<dbReference type="CDD" id="cd22407">
    <property type="entry name" value="KH-I_Vigilin_rpt3"/>
    <property type="match status" value="1"/>
</dbReference>
<evidence type="ECO:0000313" key="9">
    <source>
        <dbReference type="EMBL" id="KAK6620256.1"/>
    </source>
</evidence>
<evidence type="ECO:0000256" key="6">
    <source>
        <dbReference type="SAM" id="Coils"/>
    </source>
</evidence>
<dbReference type="SUPFAM" id="SSF54791">
    <property type="entry name" value="Eukaryotic type KH-domain (KH-domain type I)"/>
    <property type="match status" value="13"/>
</dbReference>
<feature type="compositionally biased region" description="Polar residues" evidence="7">
    <location>
        <begin position="22"/>
        <end position="43"/>
    </location>
</feature>
<dbReference type="CDD" id="cd22412">
    <property type="entry name" value="KH-I_Vigilin_rpt9"/>
    <property type="match status" value="1"/>
</dbReference>
<feature type="domain" description="K Homology" evidence="8">
    <location>
        <begin position="82"/>
        <end position="156"/>
    </location>
</feature>
<dbReference type="CDD" id="cd22415">
    <property type="entry name" value="KH-I_Vigilin_rpt12"/>
    <property type="match status" value="1"/>
</dbReference>
<dbReference type="Proteomes" id="UP001359485">
    <property type="component" value="Unassembled WGS sequence"/>
</dbReference>
<sequence length="1267" mass="141219">MQNSVSEGAPYEPPSPIVASAPYNNEAASTSFDSNGSPAPVAETTSYSYDEVFPALPQNSIPTSTAVNHLGQRNNKMRIGSSIVTQVFVIPHEESKFDLSEKFGESESMRTCHNIMQATGATIEISSNKDQSLTFLVTGKLNAVAEAKRRILTCFQTQADVILNIPKEHHRYLLGKGGQKLKDLEKITACKISVPNISDPSDAIKITGSKEGIEKAVHEIRVTSDEQSKQAYERISVPKMYHPFICGGHNEKLNQLMQETNVRVNVPPASVQNNEITIAGEKEGVQVAKDRILAIFKEMEKKCSQVSVEVPKSQHRYVIGFKGNTIAEILQKTGVSVEMPPADSTTDTITLRGPQDKLGLALNMVYNKANSVLATTVNASAWLHKYVIGRKGANIKKITQDLSKGVHVEFTENKIKIEGPREEVEKAQAELEKVVQEFENSHTYEELNVDPKYYKHIIGKGGANVNRLKEETGVLINIREEDGVSSNIIRIEGNREGVLSVKKKLQEIVTNLENEKVMNIDHRFFPSIIGTKGDKIREIKELYSQVQIIFPHPADKKGAVVLRGPKEEVEKCSQHLSKIVQELTEENTMLEVPILKQFHKFVIGKGGANIKKIRDETQTKIELPSEDERSDVIRIIGREENVLQAKERIQKIQDELAPMEHGNIVTEEITIPPKFYNSLIGPGGKLIHSISEECGGVQIKFPTSESKSDKVTIKGLKEDVEKARQQLETLKNEREAASYTAEVKAKPQHHKFLIGKSGAKIKKIRDSTGARIIFPSEKDEDKETITIIGKKEQVEQARAELEKTIKEVDNLTEAEMTVNPIHHKHFVSRRGEVIQQITNECGGTVTISFPRPNCESDKVTLKGFKESIEIAKAKIESIVKDLESMITIECVIPQKHHRTVMGSKGTKVQNITSDYKVQIKFPERDTQGDSYQGQEENGGQAVRPCDVIKITGKPENCQAAKEALEKLVPVTIEVPVAFELHRSIIGKSGGSVRQLMDDFDVHIVLSPADQKLDCIKISGAPANVDKAREALEERVKQLEKDKQDRQLKSFSLSVNVDPEFHPKIIGKKGAVISEIRSTYGVQITLPKRGDPEEHIITIQGYEEKAIAARDHILGIVNKLKQRTKEEIEVDSRVHSRLIGQKGRSIRKLMDKYQVEIKFPRPGDSNPNLVTIIGAEDNILDAKEEILNLEENYLGDLPFSKETMNCDLNIWVEKIEQGDGDSGFIIRGGPWEQPQQRRPDTASTEDFPSFGTAAAGEGHTIIWGPRPR</sequence>
<dbReference type="CDD" id="cd22408">
    <property type="entry name" value="KH-I_Vigilin_rpt4"/>
    <property type="match status" value="1"/>
</dbReference>
<proteinExistence type="predicted"/>
<evidence type="ECO:0000259" key="8">
    <source>
        <dbReference type="SMART" id="SM00322"/>
    </source>
</evidence>
<keyword evidence="10" id="KW-1185">Reference proteome</keyword>
<keyword evidence="6" id="KW-0175">Coiled coil</keyword>
<feature type="domain" description="K Homology" evidence="8">
    <location>
        <begin position="157"/>
        <end position="225"/>
    </location>
</feature>
<feature type="region of interest" description="Disordered" evidence="7">
    <location>
        <begin position="1226"/>
        <end position="1267"/>
    </location>
</feature>
<feature type="domain" description="K Homology" evidence="8">
    <location>
        <begin position="302"/>
        <end position="370"/>
    </location>
</feature>
<feature type="coiled-coil region" evidence="6">
    <location>
        <begin position="787"/>
        <end position="814"/>
    </location>
</feature>
<dbReference type="InterPro" id="IPR036612">
    <property type="entry name" value="KH_dom_type_1_sf"/>
</dbReference>
<evidence type="ECO:0000256" key="4">
    <source>
        <dbReference type="ARBA" id="ARBA00022884"/>
    </source>
</evidence>
<dbReference type="EMBL" id="JAWJWF010000048">
    <property type="protein sequence ID" value="KAK6620256.1"/>
    <property type="molecule type" value="Genomic_DNA"/>
</dbReference>
<dbReference type="CDD" id="cd22411">
    <property type="entry name" value="KH-I_Vigilin_rpt8"/>
    <property type="match status" value="1"/>
</dbReference>
<comment type="subcellular location">
    <subcellularLocation>
        <location evidence="1">Cytoplasm</location>
    </subcellularLocation>
</comment>
<dbReference type="PANTHER" id="PTHR10627">
    <property type="entry name" value="SCP160"/>
    <property type="match status" value="1"/>
</dbReference>
<evidence type="ECO:0000256" key="5">
    <source>
        <dbReference type="PROSITE-ProRule" id="PRU00117"/>
    </source>
</evidence>
<accession>A0ABR1AKF9</accession>
<dbReference type="CDD" id="cd22413">
    <property type="entry name" value="KH-I_Vigilin_rpt10"/>
    <property type="match status" value="1"/>
</dbReference>
<feature type="region of interest" description="Disordered" evidence="7">
    <location>
        <begin position="1"/>
        <end position="43"/>
    </location>
</feature>
<evidence type="ECO:0000256" key="3">
    <source>
        <dbReference type="ARBA" id="ARBA00022737"/>
    </source>
</evidence>
<dbReference type="CDD" id="cd02394">
    <property type="entry name" value="KH-I_Vigilin_rpt6"/>
    <property type="match status" value="1"/>
</dbReference>
<feature type="domain" description="K Homology" evidence="8">
    <location>
        <begin position="970"/>
        <end position="1036"/>
    </location>
</feature>
<dbReference type="CDD" id="cd22416">
    <property type="entry name" value="KH-I_Vigilin_rpt13"/>
    <property type="match status" value="1"/>
</dbReference>
<evidence type="ECO:0000313" key="10">
    <source>
        <dbReference type="Proteomes" id="UP001359485"/>
    </source>
</evidence>
<feature type="domain" description="K Homology" evidence="8">
    <location>
        <begin position="737"/>
        <end position="806"/>
    </location>
</feature>
<reference evidence="9 10" key="1">
    <citation type="submission" date="2023-09" db="EMBL/GenBank/DDBJ databases">
        <title>Genomes of two closely related lineages of the louse Polyplax serrata with different host specificities.</title>
        <authorList>
            <person name="Martinu J."/>
            <person name="Tarabai H."/>
            <person name="Stefka J."/>
            <person name="Hypsa V."/>
        </authorList>
    </citation>
    <scope>NUCLEOTIDE SEQUENCE [LARGE SCALE GENOMIC DNA]</scope>
    <source>
        <strain evidence="9">98ZLc_SE</strain>
    </source>
</reference>
<keyword evidence="4 5" id="KW-0694">RNA-binding</keyword>
<dbReference type="InterPro" id="IPR004087">
    <property type="entry name" value="KH_dom"/>
</dbReference>
<dbReference type="PANTHER" id="PTHR10627:SF31">
    <property type="entry name" value="DODECA-SATELLITE-BINDING PROTEIN 1, ISOFORM A"/>
    <property type="match status" value="1"/>
</dbReference>